<evidence type="ECO:0000259" key="1">
    <source>
        <dbReference type="Pfam" id="PF00561"/>
    </source>
</evidence>
<accession>A0ABD3T0K0</accession>
<dbReference type="Pfam" id="PF00561">
    <property type="entry name" value="Abhydrolase_1"/>
    <property type="match status" value="1"/>
</dbReference>
<dbReference type="InterPro" id="IPR000073">
    <property type="entry name" value="AB_hydrolase_1"/>
</dbReference>
<dbReference type="AlphaFoldDB" id="A0ABD3T0K0"/>
<dbReference type="PRINTS" id="PR00111">
    <property type="entry name" value="ABHYDROLASE"/>
</dbReference>
<reference evidence="2 3" key="1">
    <citation type="submission" date="2024-12" db="EMBL/GenBank/DDBJ databases">
        <title>The unique morphological basis and parallel evolutionary history of personate flowers in Penstemon.</title>
        <authorList>
            <person name="Depatie T.H."/>
            <person name="Wessinger C.A."/>
        </authorList>
    </citation>
    <scope>NUCLEOTIDE SEQUENCE [LARGE SCALE GENOMIC DNA]</scope>
    <source>
        <strain evidence="2">WTNN_2</strain>
        <tissue evidence="2">Leaf</tissue>
    </source>
</reference>
<name>A0ABD3T0K0_9LAMI</name>
<dbReference type="InterPro" id="IPR029058">
    <property type="entry name" value="AB_hydrolase_fold"/>
</dbReference>
<dbReference type="PANTHER" id="PTHR43139:SF59">
    <property type="entry name" value="ALPHA_BETA-HYDROLASES SUPERFAMILY PROTEIN"/>
    <property type="match status" value="1"/>
</dbReference>
<proteinExistence type="predicted"/>
<gene>
    <name evidence="2" type="ORF">ACJIZ3_019223</name>
</gene>
<evidence type="ECO:0000313" key="2">
    <source>
        <dbReference type="EMBL" id="KAL3830421.1"/>
    </source>
</evidence>
<dbReference type="EMBL" id="JBJXBP010000005">
    <property type="protein sequence ID" value="KAL3830421.1"/>
    <property type="molecule type" value="Genomic_DNA"/>
</dbReference>
<feature type="domain" description="AB hydrolase-1" evidence="1">
    <location>
        <begin position="50"/>
        <end position="152"/>
    </location>
</feature>
<dbReference type="GO" id="GO:0016787">
    <property type="term" value="F:hydrolase activity"/>
    <property type="evidence" value="ECO:0007669"/>
    <property type="project" value="UniProtKB-ARBA"/>
</dbReference>
<sequence>MSKCFSITSSINSCIKSAFTISGLRPSSTDLGDGTVMFCWLPKTRNPTRPNIVLIHGFGANALWQFFDTVRFLTPHFNVYVPDLVFFGDSASTRSDRTESFQAQCVKRVMEANSVEKMVVLGLSYGGFVAYSMAAQFKECVERVVICCSGVCLEEKDLKEGLFPVRSVEEAAAILLPRTAEKLRELLRLTFVKPPKGLFSCLLNDFIDEMCGQCVEEKKELLHAVVKDRKLSDIPKISQPTLIVWGDQDRVFPVELAYRLKRLILKFSLLIETSLIYRHLGENAELVVIKNTGHAFICEKTKEFHSHLKSFLFNQKSS</sequence>
<dbReference type="Proteomes" id="UP001634393">
    <property type="component" value="Unassembled WGS sequence"/>
</dbReference>
<evidence type="ECO:0000313" key="3">
    <source>
        <dbReference type="Proteomes" id="UP001634393"/>
    </source>
</evidence>
<dbReference type="SUPFAM" id="SSF53474">
    <property type="entry name" value="alpha/beta-Hydrolases"/>
    <property type="match status" value="1"/>
</dbReference>
<dbReference type="Gene3D" id="3.40.50.1820">
    <property type="entry name" value="alpha/beta hydrolase"/>
    <property type="match status" value="1"/>
</dbReference>
<dbReference type="InterPro" id="IPR052370">
    <property type="entry name" value="Meta-cleavage_hydrolase"/>
</dbReference>
<keyword evidence="3" id="KW-1185">Reference proteome</keyword>
<protein>
    <recommendedName>
        <fullName evidence="1">AB hydrolase-1 domain-containing protein</fullName>
    </recommendedName>
</protein>
<comment type="caution">
    <text evidence="2">The sequence shown here is derived from an EMBL/GenBank/DDBJ whole genome shotgun (WGS) entry which is preliminary data.</text>
</comment>
<organism evidence="2 3">
    <name type="scientific">Penstemon smallii</name>
    <dbReference type="NCBI Taxonomy" id="265156"/>
    <lineage>
        <taxon>Eukaryota</taxon>
        <taxon>Viridiplantae</taxon>
        <taxon>Streptophyta</taxon>
        <taxon>Embryophyta</taxon>
        <taxon>Tracheophyta</taxon>
        <taxon>Spermatophyta</taxon>
        <taxon>Magnoliopsida</taxon>
        <taxon>eudicotyledons</taxon>
        <taxon>Gunneridae</taxon>
        <taxon>Pentapetalae</taxon>
        <taxon>asterids</taxon>
        <taxon>lamiids</taxon>
        <taxon>Lamiales</taxon>
        <taxon>Plantaginaceae</taxon>
        <taxon>Cheloneae</taxon>
        <taxon>Penstemon</taxon>
    </lineage>
</organism>
<dbReference type="PANTHER" id="PTHR43139">
    <property type="entry name" value="SI:DKEY-122A22.2"/>
    <property type="match status" value="1"/>
</dbReference>